<sequence length="239" mass="24067">MIRGSEDERRSRPSRHRPSVARLTLAQPHRLTLGNPRFVMAHQAGTSVAERGGMKTFVRWLIPLALLPVFACSDAVEQPSDGGSGGGTPDETLSSSVSSGTGGTPEETTSSSASTGGDTPVECDFSGGGAPPGARCANEGELCDYACSPCSVTCTDGVWVEHCTACPDTAPENGTDCSSYYGVGPCSYNRECGTVSATCDGPTGLWVVSCSDQSDGSGGGNEGGGGDAGGEDTHGGCGG</sequence>
<protein>
    <submittedName>
        <fullName evidence="2">Uncharacterized protein</fullName>
    </submittedName>
</protein>
<dbReference type="KEGG" id="scl:sce5234"/>
<dbReference type="Proteomes" id="UP000002139">
    <property type="component" value="Chromosome"/>
</dbReference>
<accession>A9FSH5</accession>
<feature type="region of interest" description="Disordered" evidence="1">
    <location>
        <begin position="77"/>
        <end position="124"/>
    </location>
</feature>
<gene>
    <name evidence="2" type="ordered locus">sce5234</name>
</gene>
<evidence type="ECO:0000256" key="1">
    <source>
        <dbReference type="SAM" id="MobiDB-lite"/>
    </source>
</evidence>
<dbReference type="EMBL" id="AM746676">
    <property type="protein sequence ID" value="CAN95397.1"/>
    <property type="molecule type" value="Genomic_DNA"/>
</dbReference>
<dbReference type="AlphaFoldDB" id="A9FSH5"/>
<dbReference type="PRINTS" id="PR01746">
    <property type="entry name" value="DENSEGRNULE6"/>
</dbReference>
<proteinExistence type="predicted"/>
<feature type="compositionally biased region" description="Low complexity" evidence="1">
    <location>
        <begin position="89"/>
        <end position="119"/>
    </location>
</feature>
<keyword evidence="3" id="KW-1185">Reference proteome</keyword>
<feature type="region of interest" description="Disordered" evidence="1">
    <location>
        <begin position="216"/>
        <end position="239"/>
    </location>
</feature>
<dbReference type="HOGENOM" id="CLU_1160488_0_0_7"/>
<name>A9FSH5_SORC5</name>
<evidence type="ECO:0000313" key="3">
    <source>
        <dbReference type="Proteomes" id="UP000002139"/>
    </source>
</evidence>
<feature type="compositionally biased region" description="Gly residues" evidence="1">
    <location>
        <begin position="216"/>
        <end position="228"/>
    </location>
</feature>
<reference evidence="2 3" key="1">
    <citation type="journal article" date="2007" name="Nat. Biotechnol.">
        <title>Complete genome sequence of the myxobacterium Sorangium cellulosum.</title>
        <authorList>
            <person name="Schneiker S."/>
            <person name="Perlova O."/>
            <person name="Kaiser O."/>
            <person name="Gerth K."/>
            <person name="Alici A."/>
            <person name="Altmeyer M.O."/>
            <person name="Bartels D."/>
            <person name="Bekel T."/>
            <person name="Beyer S."/>
            <person name="Bode E."/>
            <person name="Bode H.B."/>
            <person name="Bolten C.J."/>
            <person name="Choudhuri J.V."/>
            <person name="Doss S."/>
            <person name="Elnakady Y.A."/>
            <person name="Frank B."/>
            <person name="Gaigalat L."/>
            <person name="Goesmann A."/>
            <person name="Groeger C."/>
            <person name="Gross F."/>
            <person name="Jelsbak L."/>
            <person name="Jelsbak L."/>
            <person name="Kalinowski J."/>
            <person name="Kegler C."/>
            <person name="Knauber T."/>
            <person name="Konietzny S."/>
            <person name="Kopp M."/>
            <person name="Krause L."/>
            <person name="Krug D."/>
            <person name="Linke B."/>
            <person name="Mahmud T."/>
            <person name="Martinez-Arias R."/>
            <person name="McHardy A.C."/>
            <person name="Merai M."/>
            <person name="Meyer F."/>
            <person name="Mormann S."/>
            <person name="Munoz-Dorado J."/>
            <person name="Perez J."/>
            <person name="Pradella S."/>
            <person name="Rachid S."/>
            <person name="Raddatz G."/>
            <person name="Rosenau F."/>
            <person name="Rueckert C."/>
            <person name="Sasse F."/>
            <person name="Scharfe M."/>
            <person name="Schuster S.C."/>
            <person name="Suen G."/>
            <person name="Treuner-Lange A."/>
            <person name="Velicer G.J."/>
            <person name="Vorholter F.-J."/>
            <person name="Weissman K.J."/>
            <person name="Welch R.D."/>
            <person name="Wenzel S.C."/>
            <person name="Whitworth D.E."/>
            <person name="Wilhelm S."/>
            <person name="Wittmann C."/>
            <person name="Bloecker H."/>
            <person name="Puehler A."/>
            <person name="Mueller R."/>
        </authorList>
    </citation>
    <scope>NUCLEOTIDE SEQUENCE [LARGE SCALE GENOMIC DNA]</scope>
    <source>
        <strain evidence="3">So ce56</strain>
    </source>
</reference>
<organism evidence="2 3">
    <name type="scientific">Sorangium cellulosum (strain So ce56)</name>
    <name type="common">Polyangium cellulosum (strain So ce56)</name>
    <dbReference type="NCBI Taxonomy" id="448385"/>
    <lineage>
        <taxon>Bacteria</taxon>
        <taxon>Pseudomonadati</taxon>
        <taxon>Myxococcota</taxon>
        <taxon>Polyangia</taxon>
        <taxon>Polyangiales</taxon>
        <taxon>Polyangiaceae</taxon>
        <taxon>Sorangium</taxon>
    </lineage>
</organism>
<dbReference type="InterPro" id="IPR008119">
    <property type="entry name" value="Gra6_protein"/>
</dbReference>
<evidence type="ECO:0000313" key="2">
    <source>
        <dbReference type="EMBL" id="CAN95397.1"/>
    </source>
</evidence>